<dbReference type="AlphaFoldDB" id="A0A0E9X7B5"/>
<organism evidence="1">
    <name type="scientific">Anguilla anguilla</name>
    <name type="common">European freshwater eel</name>
    <name type="synonym">Muraena anguilla</name>
    <dbReference type="NCBI Taxonomy" id="7936"/>
    <lineage>
        <taxon>Eukaryota</taxon>
        <taxon>Metazoa</taxon>
        <taxon>Chordata</taxon>
        <taxon>Craniata</taxon>
        <taxon>Vertebrata</taxon>
        <taxon>Euteleostomi</taxon>
        <taxon>Actinopterygii</taxon>
        <taxon>Neopterygii</taxon>
        <taxon>Teleostei</taxon>
        <taxon>Anguilliformes</taxon>
        <taxon>Anguillidae</taxon>
        <taxon>Anguilla</taxon>
    </lineage>
</organism>
<evidence type="ECO:0000313" key="1">
    <source>
        <dbReference type="EMBL" id="JAH98642.1"/>
    </source>
</evidence>
<dbReference type="EMBL" id="GBXM01009935">
    <property type="protein sequence ID" value="JAH98642.1"/>
    <property type="molecule type" value="Transcribed_RNA"/>
</dbReference>
<reference evidence="1" key="1">
    <citation type="submission" date="2014-11" db="EMBL/GenBank/DDBJ databases">
        <authorList>
            <person name="Amaro Gonzalez C."/>
        </authorList>
    </citation>
    <scope>NUCLEOTIDE SEQUENCE</scope>
</reference>
<accession>A0A0E9X7B5</accession>
<reference evidence="1" key="2">
    <citation type="journal article" date="2015" name="Fish Shellfish Immunol.">
        <title>Early steps in the European eel (Anguilla anguilla)-Vibrio vulnificus interaction in the gills: Role of the RtxA13 toxin.</title>
        <authorList>
            <person name="Callol A."/>
            <person name="Pajuelo D."/>
            <person name="Ebbesson L."/>
            <person name="Teles M."/>
            <person name="MacKenzie S."/>
            <person name="Amaro C."/>
        </authorList>
    </citation>
    <scope>NUCLEOTIDE SEQUENCE</scope>
</reference>
<sequence>MQYIHAVNCQTPLPPRFMNCLSQCDLGREIKRLTVNGGEWV</sequence>
<protein>
    <submittedName>
        <fullName evidence="1">Uncharacterized protein</fullName>
    </submittedName>
</protein>
<name>A0A0E9X7B5_ANGAN</name>
<proteinExistence type="predicted"/>